<dbReference type="Proteomes" id="UP000054248">
    <property type="component" value="Unassembled WGS sequence"/>
</dbReference>
<reference evidence="2 3" key="1">
    <citation type="submission" date="2014-04" db="EMBL/GenBank/DDBJ databases">
        <authorList>
            <consortium name="DOE Joint Genome Institute"/>
            <person name="Kuo A."/>
            <person name="Girlanda M."/>
            <person name="Perotto S."/>
            <person name="Kohler A."/>
            <person name="Nagy L.G."/>
            <person name="Floudas D."/>
            <person name="Copeland A."/>
            <person name="Barry K.W."/>
            <person name="Cichocki N."/>
            <person name="Veneault-Fourrey C."/>
            <person name="LaButti K."/>
            <person name="Lindquist E.A."/>
            <person name="Lipzen A."/>
            <person name="Lundell T."/>
            <person name="Morin E."/>
            <person name="Murat C."/>
            <person name="Sun H."/>
            <person name="Tunlid A."/>
            <person name="Henrissat B."/>
            <person name="Grigoriev I.V."/>
            <person name="Hibbett D.S."/>
            <person name="Martin F."/>
            <person name="Nordberg H.P."/>
            <person name="Cantor M.N."/>
            <person name="Hua S.X."/>
        </authorList>
    </citation>
    <scope>NUCLEOTIDE SEQUENCE [LARGE SCALE GENOMIC DNA]</scope>
    <source>
        <strain evidence="2 3">MUT 4182</strain>
    </source>
</reference>
<feature type="non-terminal residue" evidence="2">
    <location>
        <position position="265"/>
    </location>
</feature>
<accession>A0A0C3QX01</accession>
<organism evidence="2 3">
    <name type="scientific">Tulasnella calospora MUT 4182</name>
    <dbReference type="NCBI Taxonomy" id="1051891"/>
    <lineage>
        <taxon>Eukaryota</taxon>
        <taxon>Fungi</taxon>
        <taxon>Dikarya</taxon>
        <taxon>Basidiomycota</taxon>
        <taxon>Agaricomycotina</taxon>
        <taxon>Agaricomycetes</taxon>
        <taxon>Cantharellales</taxon>
        <taxon>Tulasnellaceae</taxon>
        <taxon>Tulasnella</taxon>
    </lineage>
</organism>
<evidence type="ECO:0000259" key="1">
    <source>
        <dbReference type="Pfam" id="PF01636"/>
    </source>
</evidence>
<dbReference type="InterPro" id="IPR011009">
    <property type="entry name" value="Kinase-like_dom_sf"/>
</dbReference>
<dbReference type="HOGENOM" id="CLU_1051968_0_0_1"/>
<name>A0A0C3QX01_9AGAM</name>
<feature type="domain" description="Aminoglycoside phosphotransferase" evidence="1">
    <location>
        <begin position="87"/>
        <end position="264"/>
    </location>
</feature>
<evidence type="ECO:0000313" key="2">
    <source>
        <dbReference type="EMBL" id="KIO34516.1"/>
    </source>
</evidence>
<dbReference type="InterPro" id="IPR002575">
    <property type="entry name" value="Aminoglycoside_PTrfase"/>
</dbReference>
<dbReference type="OrthoDB" id="25129at2759"/>
<gene>
    <name evidence="2" type="ORF">M407DRAFT_209720</name>
</gene>
<proteinExistence type="predicted"/>
<dbReference type="EMBL" id="KN822942">
    <property type="protein sequence ID" value="KIO34516.1"/>
    <property type="molecule type" value="Genomic_DNA"/>
</dbReference>
<keyword evidence="3" id="KW-1185">Reference proteome</keyword>
<dbReference type="Pfam" id="PF01636">
    <property type="entry name" value="APH"/>
    <property type="match status" value="1"/>
</dbReference>
<dbReference type="AlphaFoldDB" id="A0A0C3QX01"/>
<dbReference type="SUPFAM" id="SSF56112">
    <property type="entry name" value="Protein kinase-like (PK-like)"/>
    <property type="match status" value="1"/>
</dbReference>
<reference evidence="3" key="2">
    <citation type="submission" date="2015-01" db="EMBL/GenBank/DDBJ databases">
        <title>Evolutionary Origins and Diversification of the Mycorrhizal Mutualists.</title>
        <authorList>
            <consortium name="DOE Joint Genome Institute"/>
            <consortium name="Mycorrhizal Genomics Consortium"/>
            <person name="Kohler A."/>
            <person name="Kuo A."/>
            <person name="Nagy L.G."/>
            <person name="Floudas D."/>
            <person name="Copeland A."/>
            <person name="Barry K.W."/>
            <person name="Cichocki N."/>
            <person name="Veneault-Fourrey C."/>
            <person name="LaButti K."/>
            <person name="Lindquist E.A."/>
            <person name="Lipzen A."/>
            <person name="Lundell T."/>
            <person name="Morin E."/>
            <person name="Murat C."/>
            <person name="Riley R."/>
            <person name="Ohm R."/>
            <person name="Sun H."/>
            <person name="Tunlid A."/>
            <person name="Henrissat B."/>
            <person name="Grigoriev I.V."/>
            <person name="Hibbett D.S."/>
            <person name="Martin F."/>
        </authorList>
    </citation>
    <scope>NUCLEOTIDE SEQUENCE [LARGE SCALE GENOMIC DNA]</scope>
    <source>
        <strain evidence="3">MUT 4182</strain>
    </source>
</reference>
<evidence type="ECO:0000313" key="3">
    <source>
        <dbReference type="Proteomes" id="UP000054248"/>
    </source>
</evidence>
<dbReference type="Gene3D" id="3.90.1200.10">
    <property type="match status" value="1"/>
</dbReference>
<dbReference type="Gene3D" id="3.30.200.20">
    <property type="entry name" value="Phosphorylase Kinase, domain 1"/>
    <property type="match status" value="1"/>
</dbReference>
<sequence>MTGSDPTFDFVPYLATVLSLSPDEIDVRILSGGYTNLTARATFSRPTSLPTHFDFPTAISSVILKKATPYMHAFPSQAAPINRQAVEARALRILQGAEPSVPGVMEVLAGIPALKVPQLVYHDTEQNILWMTDLGRGKILTEYMLSDSRSDSKLEELADALGRFLAGLHSATKNPRPEIASSLSDPRRVLGFLTSDATRIIREESPEWKRDPNGTQVLVDLMHRVLNHESNSEPCLGMVDLWSGNTLISADGELCLLDWEDFGLS</sequence>
<protein>
    <recommendedName>
        <fullName evidence="1">Aminoglycoside phosphotransferase domain-containing protein</fullName>
    </recommendedName>
</protein>